<keyword evidence="2" id="KW-0238">DNA-binding</keyword>
<dbReference type="GO" id="GO:0003700">
    <property type="term" value="F:DNA-binding transcription factor activity"/>
    <property type="evidence" value="ECO:0007669"/>
    <property type="project" value="InterPro"/>
</dbReference>
<feature type="domain" description="HTH gntR-type" evidence="5">
    <location>
        <begin position="2"/>
        <end position="70"/>
    </location>
</feature>
<evidence type="ECO:0000313" key="7">
    <source>
        <dbReference type="Proteomes" id="UP000516428"/>
    </source>
</evidence>
<dbReference type="InterPro" id="IPR011663">
    <property type="entry name" value="UTRA"/>
</dbReference>
<geneLocation type="plasmid" evidence="6 7">
    <name>unnamed2</name>
</geneLocation>
<dbReference type="Gene3D" id="3.40.1410.10">
    <property type="entry name" value="Chorismate lyase-like"/>
    <property type="match status" value="1"/>
</dbReference>
<dbReference type="EMBL" id="CP061283">
    <property type="protein sequence ID" value="QNS09425.1"/>
    <property type="molecule type" value="Genomic_DNA"/>
</dbReference>
<sequence length="265" mass="28900">MATRYEEIADDLRERISTGEFPAGSTLPGYDQLTLGYKASRATLREALNRLQAEGLVRPVKKKGLVVRDPGERRQVARGSVVRRDPTRGYVFPAASAPDEPWVTHGRPAASTVPAPAPVAERLGIPPGTRTVRQRWITSPAGQSPFQITDAWIHPDVLAETPKLGEPGAAPGAYLDRIEEAGHGPLEWEERTTIRPSSREEAKQLEIPAAMWVFEVVTVGTSHRTGQAAEVSVQVIPGDRVEFVTKLRRDRTARWPVAPAASAGV</sequence>
<dbReference type="KEGG" id="sxn:IAG42_37300"/>
<evidence type="ECO:0000256" key="2">
    <source>
        <dbReference type="ARBA" id="ARBA00023125"/>
    </source>
</evidence>
<dbReference type="SUPFAM" id="SSF46785">
    <property type="entry name" value="Winged helix' DNA-binding domain"/>
    <property type="match status" value="1"/>
</dbReference>
<evidence type="ECO:0000313" key="6">
    <source>
        <dbReference type="EMBL" id="QNS09425.1"/>
    </source>
</evidence>
<keyword evidence="1" id="KW-0805">Transcription regulation</keyword>
<keyword evidence="6" id="KW-0614">Plasmid</keyword>
<dbReference type="Pfam" id="PF00392">
    <property type="entry name" value="GntR"/>
    <property type="match status" value="1"/>
</dbReference>
<dbReference type="Proteomes" id="UP000516428">
    <property type="component" value="Plasmid unnamed2"/>
</dbReference>
<name>A0A7H1BL20_9ACTN</name>
<evidence type="ECO:0000259" key="5">
    <source>
        <dbReference type="PROSITE" id="PS50949"/>
    </source>
</evidence>
<reference evidence="6 7" key="1">
    <citation type="submission" date="2020-09" db="EMBL/GenBank/DDBJ databases">
        <title>A novel species.</title>
        <authorList>
            <person name="Gao J."/>
        </authorList>
    </citation>
    <scope>NUCLEOTIDE SEQUENCE [LARGE SCALE GENOMIC DNA]</scope>
    <source>
        <strain evidence="6 7">CRXT-Y-14</strain>
        <plasmid evidence="6 7">unnamed2</plasmid>
    </source>
</reference>
<dbReference type="CDD" id="cd07377">
    <property type="entry name" value="WHTH_GntR"/>
    <property type="match status" value="1"/>
</dbReference>
<evidence type="ECO:0000256" key="4">
    <source>
        <dbReference type="SAM" id="MobiDB-lite"/>
    </source>
</evidence>
<dbReference type="InterPro" id="IPR036388">
    <property type="entry name" value="WH-like_DNA-bd_sf"/>
</dbReference>
<dbReference type="InterPro" id="IPR028978">
    <property type="entry name" value="Chorismate_lyase_/UTRA_dom_sf"/>
</dbReference>
<protein>
    <submittedName>
        <fullName evidence="6">GntR family transcriptional regulator</fullName>
    </submittedName>
</protein>
<dbReference type="PANTHER" id="PTHR44846:SF17">
    <property type="entry name" value="GNTR-FAMILY TRANSCRIPTIONAL REGULATOR"/>
    <property type="match status" value="1"/>
</dbReference>
<dbReference type="RefSeq" id="WP_188342080.1">
    <property type="nucleotide sequence ID" value="NZ_CP061283.1"/>
</dbReference>
<dbReference type="InterPro" id="IPR050679">
    <property type="entry name" value="Bact_HTH_transcr_reg"/>
</dbReference>
<dbReference type="SMART" id="SM00345">
    <property type="entry name" value="HTH_GNTR"/>
    <property type="match status" value="1"/>
</dbReference>
<dbReference type="InterPro" id="IPR000524">
    <property type="entry name" value="Tscrpt_reg_HTH_GntR"/>
</dbReference>
<dbReference type="AlphaFoldDB" id="A0A7H1BL20"/>
<dbReference type="PRINTS" id="PR00035">
    <property type="entry name" value="HTHGNTR"/>
</dbReference>
<evidence type="ECO:0000256" key="3">
    <source>
        <dbReference type="ARBA" id="ARBA00023163"/>
    </source>
</evidence>
<dbReference type="Pfam" id="PF07702">
    <property type="entry name" value="UTRA"/>
    <property type="match status" value="1"/>
</dbReference>
<dbReference type="Gene3D" id="1.10.10.10">
    <property type="entry name" value="Winged helix-like DNA-binding domain superfamily/Winged helix DNA-binding domain"/>
    <property type="match status" value="1"/>
</dbReference>
<organism evidence="6 7">
    <name type="scientific">Streptomyces xanthii</name>
    <dbReference type="NCBI Taxonomy" id="2768069"/>
    <lineage>
        <taxon>Bacteria</taxon>
        <taxon>Bacillati</taxon>
        <taxon>Actinomycetota</taxon>
        <taxon>Actinomycetes</taxon>
        <taxon>Kitasatosporales</taxon>
        <taxon>Streptomycetaceae</taxon>
        <taxon>Streptomyces</taxon>
    </lineage>
</organism>
<feature type="region of interest" description="Disordered" evidence="4">
    <location>
        <begin position="101"/>
        <end position="125"/>
    </location>
</feature>
<proteinExistence type="predicted"/>
<dbReference type="PANTHER" id="PTHR44846">
    <property type="entry name" value="MANNOSYL-D-GLYCERATE TRANSPORT/METABOLISM SYSTEM REPRESSOR MNGR-RELATED"/>
    <property type="match status" value="1"/>
</dbReference>
<feature type="compositionally biased region" description="Low complexity" evidence="4">
    <location>
        <begin position="108"/>
        <end position="120"/>
    </location>
</feature>
<evidence type="ECO:0000256" key="1">
    <source>
        <dbReference type="ARBA" id="ARBA00023015"/>
    </source>
</evidence>
<dbReference type="SMART" id="SM00866">
    <property type="entry name" value="UTRA"/>
    <property type="match status" value="1"/>
</dbReference>
<keyword evidence="3" id="KW-0804">Transcription</keyword>
<dbReference type="InterPro" id="IPR036390">
    <property type="entry name" value="WH_DNA-bd_sf"/>
</dbReference>
<dbReference type="GO" id="GO:0003677">
    <property type="term" value="F:DNA binding"/>
    <property type="evidence" value="ECO:0007669"/>
    <property type="project" value="UniProtKB-KW"/>
</dbReference>
<gene>
    <name evidence="6" type="ORF">IAG42_37300</name>
</gene>
<dbReference type="PROSITE" id="PS50949">
    <property type="entry name" value="HTH_GNTR"/>
    <property type="match status" value="1"/>
</dbReference>
<dbReference type="GO" id="GO:0045892">
    <property type="term" value="P:negative regulation of DNA-templated transcription"/>
    <property type="evidence" value="ECO:0007669"/>
    <property type="project" value="TreeGrafter"/>
</dbReference>
<keyword evidence="7" id="KW-1185">Reference proteome</keyword>
<accession>A0A7H1BL20</accession>
<dbReference type="SUPFAM" id="SSF64288">
    <property type="entry name" value="Chorismate lyase-like"/>
    <property type="match status" value="1"/>
</dbReference>